<evidence type="ECO:0000313" key="5">
    <source>
        <dbReference type="Proteomes" id="UP000006844"/>
    </source>
</evidence>
<gene>
    <name evidence="4" type="ordered locus">AciPR4_0261</name>
</gene>
<evidence type="ECO:0000313" key="4">
    <source>
        <dbReference type="EMBL" id="ADV81099.1"/>
    </source>
</evidence>
<dbReference type="EMBL" id="CP002467">
    <property type="protein sequence ID" value="ADV81099.1"/>
    <property type="molecule type" value="Genomic_DNA"/>
</dbReference>
<dbReference type="KEGG" id="tsa:AciPR4_0261"/>
<dbReference type="Gene3D" id="1.50.10.100">
    <property type="entry name" value="Chondroitin AC/alginate lyase"/>
    <property type="match status" value="1"/>
</dbReference>
<dbReference type="HOGENOM" id="CLU_064286_0_0_0"/>
<evidence type="ECO:0000256" key="2">
    <source>
        <dbReference type="ARBA" id="ARBA00023239"/>
    </source>
</evidence>
<name>E8V0N6_TERSS</name>
<dbReference type="STRING" id="401053.AciPR4_0261"/>
<dbReference type="Pfam" id="PF05426">
    <property type="entry name" value="Alginate_lyase"/>
    <property type="match status" value="1"/>
</dbReference>
<sequence>MIGKQDCTSGIAMEDEAKKQIPPLRYGMTKKRCAPFFCGFIAKEWGLLALSVAVTAIAAPLRSPWDGHKIKQTNAPYTCGPILHLAPDLTTNSFYRLDDPTHSIVDPVRMAEYQRTADGVKAVGAAVVAAADAYRTTGSRIALRCATQQTLSLAKENALGGRMSSTQAMYVQGWEAGAIAIAYLKVREDAGLALADDKLIGSWLLRLGNATLGYYDGQRAKGDKGNNHLYWAGTELIAVGTVANDRAAFDWGIGTYEDGVKEIQPDGTLPREMSRGQRALHYHFYALAPLVLTAEFGEANGIDLYAYADGAIHRLVKACLAGVKDKDLFAKPAGASQEFPEVLTGDQIGWAPPYLRRFPNAELAKLAAAAPSLSVPYLGGLPPQ</sequence>
<dbReference type="AlphaFoldDB" id="E8V0N6"/>
<feature type="domain" description="Alginate lyase" evidence="3">
    <location>
        <begin position="95"/>
        <end position="327"/>
    </location>
</feature>
<organism evidence="4 5">
    <name type="scientific">Terriglobus saanensis (strain ATCC BAA-1853 / DSM 23119 / SP1PR4)</name>
    <dbReference type="NCBI Taxonomy" id="401053"/>
    <lineage>
        <taxon>Bacteria</taxon>
        <taxon>Pseudomonadati</taxon>
        <taxon>Acidobacteriota</taxon>
        <taxon>Terriglobia</taxon>
        <taxon>Terriglobales</taxon>
        <taxon>Acidobacteriaceae</taxon>
        <taxon>Terriglobus</taxon>
    </lineage>
</organism>
<evidence type="ECO:0000259" key="3">
    <source>
        <dbReference type="Pfam" id="PF05426"/>
    </source>
</evidence>
<keyword evidence="2 4" id="KW-0456">Lyase</keyword>
<dbReference type="eggNOG" id="ENOG502ZAMJ">
    <property type="taxonomic scope" value="Bacteria"/>
</dbReference>
<evidence type="ECO:0000256" key="1">
    <source>
        <dbReference type="ARBA" id="ARBA00022729"/>
    </source>
</evidence>
<dbReference type="GO" id="GO:0042597">
    <property type="term" value="C:periplasmic space"/>
    <property type="evidence" value="ECO:0007669"/>
    <property type="project" value="InterPro"/>
</dbReference>
<accession>E8V0N6</accession>
<keyword evidence="5" id="KW-1185">Reference proteome</keyword>
<dbReference type="GO" id="GO:0045135">
    <property type="term" value="F:poly(beta-D-mannuronate) lyase activity"/>
    <property type="evidence" value="ECO:0007669"/>
    <property type="project" value="UniProtKB-EC"/>
</dbReference>
<dbReference type="InterPro" id="IPR008397">
    <property type="entry name" value="Alginate_lyase_dom"/>
</dbReference>
<dbReference type="EC" id="4.2.2.3" evidence="4"/>
<protein>
    <submittedName>
        <fullName evidence="4">Poly(Beta-D-mannuronate) lyase</fullName>
        <ecNumber evidence="4">4.2.2.3</ecNumber>
    </submittedName>
</protein>
<dbReference type="InterPro" id="IPR008929">
    <property type="entry name" value="Chondroitin_lyas"/>
</dbReference>
<proteinExistence type="predicted"/>
<keyword evidence="1" id="KW-0732">Signal</keyword>
<reference evidence="4 5" key="1">
    <citation type="journal article" date="2012" name="Stand. Genomic Sci.">
        <title>Complete genome sequence of Terriglobus saanensis type strain SP1PR4(T), an Acidobacteria from tundra soil.</title>
        <authorList>
            <person name="Rawat S.R."/>
            <person name="Mannisto M.K."/>
            <person name="Starovoytov V."/>
            <person name="Goodwin L."/>
            <person name="Nolan M."/>
            <person name="Hauser L."/>
            <person name="Land M."/>
            <person name="Davenport K.W."/>
            <person name="Woyke T."/>
            <person name="Haggblom M.M."/>
        </authorList>
    </citation>
    <scope>NUCLEOTIDE SEQUENCE</scope>
    <source>
        <strain evidence="5">ATCC BAA-1853 / DSM 23119 / SP1PR4</strain>
    </source>
</reference>
<dbReference type="SUPFAM" id="SSF48230">
    <property type="entry name" value="Chondroitin AC/alginate lyase"/>
    <property type="match status" value="1"/>
</dbReference>
<dbReference type="Proteomes" id="UP000006844">
    <property type="component" value="Chromosome"/>
</dbReference>